<dbReference type="EC" id="3.6.1.41" evidence="1"/>
<proteinExistence type="predicted"/>
<dbReference type="Gene3D" id="1.10.3210.10">
    <property type="entry name" value="Hypothetical protein af1432"/>
    <property type="match status" value="1"/>
</dbReference>
<evidence type="ECO:0000256" key="5">
    <source>
        <dbReference type="ARBA" id="ARBA00023004"/>
    </source>
</evidence>
<feature type="domain" description="HD" evidence="7">
    <location>
        <begin position="34"/>
        <end position="149"/>
    </location>
</feature>
<protein>
    <recommendedName>
        <fullName evidence="1">bis(5'-nucleosyl)-tetraphosphatase (symmetrical)</fullName>
        <ecNumber evidence="1">3.6.1.41</ecNumber>
    </recommendedName>
</protein>
<dbReference type="Proteomes" id="UP001199916">
    <property type="component" value="Unassembled WGS sequence"/>
</dbReference>
<dbReference type="NCBIfam" id="TIGR00488">
    <property type="entry name" value="bis(5'-nucleosyl)-tetraphosphatase (symmetrical) YqeK"/>
    <property type="match status" value="1"/>
</dbReference>
<comment type="caution">
    <text evidence="8">The sequence shown here is derived from an EMBL/GenBank/DDBJ whole genome shotgun (WGS) entry which is preliminary data.</text>
</comment>
<dbReference type="PANTHER" id="PTHR35795">
    <property type="entry name" value="SLR1885 PROTEIN"/>
    <property type="match status" value="1"/>
</dbReference>
<evidence type="ECO:0000313" key="8">
    <source>
        <dbReference type="EMBL" id="MCE5171126.1"/>
    </source>
</evidence>
<sequence>MHVILEALAKDMEFTGDTERDMRLFLELHGCLQTADHCFDVAQEAQRIAHLYGADPQAALLSGYLHDISAVIPNHERIAVSRSLGLEVLPEEETFPMIIHQKLSRVIAEELFGIRDVNVLSAIECHTTLKSGASLMDKILFVADKLAWDQPGAPPYREAMLNQLDVSLDDAAFAYIHHLWQQREQLKVVHPWLKAAYDDLAHQFKATGSL</sequence>
<keyword evidence="5" id="KW-0408">Iron</keyword>
<reference evidence="8 9" key="1">
    <citation type="submission" date="2021-11" db="EMBL/GenBank/DDBJ databases">
        <title>Draft genome sequence of Paenibacillus profundus YoMME, a new Gram-positive bacteria with exoelectrogenic properties.</title>
        <authorList>
            <person name="Hubenova Y."/>
            <person name="Hubenova E."/>
            <person name="Manasiev Y."/>
            <person name="Peykov S."/>
            <person name="Mitov M."/>
        </authorList>
    </citation>
    <scope>NUCLEOTIDE SEQUENCE [LARGE SCALE GENOMIC DNA]</scope>
    <source>
        <strain evidence="8 9">YoMME</strain>
    </source>
</reference>
<evidence type="ECO:0000256" key="4">
    <source>
        <dbReference type="ARBA" id="ARBA00022801"/>
    </source>
</evidence>
<keyword evidence="9" id="KW-1185">Reference proteome</keyword>
<accession>A0ABS8YLB3</accession>
<comment type="catalytic activity">
    <reaction evidence="6">
        <text>P(1),P(4)-bis(5'-adenosyl) tetraphosphate + H2O = 2 ADP + 2 H(+)</text>
        <dbReference type="Rhea" id="RHEA:24252"/>
        <dbReference type="ChEBI" id="CHEBI:15377"/>
        <dbReference type="ChEBI" id="CHEBI:15378"/>
        <dbReference type="ChEBI" id="CHEBI:58141"/>
        <dbReference type="ChEBI" id="CHEBI:456216"/>
        <dbReference type="EC" id="3.6.1.41"/>
    </reaction>
</comment>
<dbReference type="InterPro" id="IPR006674">
    <property type="entry name" value="HD_domain"/>
</dbReference>
<evidence type="ECO:0000313" key="9">
    <source>
        <dbReference type="Proteomes" id="UP001199916"/>
    </source>
</evidence>
<dbReference type="Pfam" id="PF01966">
    <property type="entry name" value="HD"/>
    <property type="match status" value="1"/>
</dbReference>
<gene>
    <name evidence="8" type="primary">yqeK</name>
    <name evidence="8" type="ORF">LQV63_17635</name>
</gene>
<evidence type="ECO:0000256" key="3">
    <source>
        <dbReference type="ARBA" id="ARBA00022741"/>
    </source>
</evidence>
<dbReference type="PROSITE" id="PS51831">
    <property type="entry name" value="HD"/>
    <property type="match status" value="1"/>
</dbReference>
<name>A0ABS8YLB3_9BACL</name>
<keyword evidence="3" id="KW-0547">Nucleotide-binding</keyword>
<keyword evidence="2" id="KW-0479">Metal-binding</keyword>
<dbReference type="EMBL" id="JAJNBZ010000015">
    <property type="protein sequence ID" value="MCE5171126.1"/>
    <property type="molecule type" value="Genomic_DNA"/>
</dbReference>
<dbReference type="CDD" id="cd00077">
    <property type="entry name" value="HDc"/>
    <property type="match status" value="1"/>
</dbReference>
<dbReference type="InterPro" id="IPR003607">
    <property type="entry name" value="HD/PDEase_dom"/>
</dbReference>
<dbReference type="SUPFAM" id="SSF109604">
    <property type="entry name" value="HD-domain/PDEase-like"/>
    <property type="match status" value="1"/>
</dbReference>
<evidence type="ECO:0000256" key="2">
    <source>
        <dbReference type="ARBA" id="ARBA00022723"/>
    </source>
</evidence>
<dbReference type="PANTHER" id="PTHR35795:SF1">
    <property type="entry name" value="BIS(5'-NUCLEOSYL)-TETRAPHOSPHATASE, SYMMETRICAL"/>
    <property type="match status" value="1"/>
</dbReference>
<organism evidence="8 9">
    <name type="scientific">Paenibacillus profundus</name>
    <dbReference type="NCBI Taxonomy" id="1173085"/>
    <lineage>
        <taxon>Bacteria</taxon>
        <taxon>Bacillati</taxon>
        <taxon>Bacillota</taxon>
        <taxon>Bacilli</taxon>
        <taxon>Bacillales</taxon>
        <taxon>Paenibacillaceae</taxon>
        <taxon>Paenibacillus</taxon>
    </lineage>
</organism>
<evidence type="ECO:0000259" key="7">
    <source>
        <dbReference type="PROSITE" id="PS51831"/>
    </source>
</evidence>
<evidence type="ECO:0000256" key="1">
    <source>
        <dbReference type="ARBA" id="ARBA00012506"/>
    </source>
</evidence>
<keyword evidence="4 8" id="KW-0378">Hydrolase</keyword>
<dbReference type="InterPro" id="IPR005249">
    <property type="entry name" value="YqeK"/>
</dbReference>
<evidence type="ECO:0000256" key="6">
    <source>
        <dbReference type="ARBA" id="ARBA00049417"/>
    </source>
</evidence>
<dbReference type="InterPro" id="IPR051094">
    <property type="entry name" value="Diverse_Catalytic_Enzymes"/>
</dbReference>
<dbReference type="RefSeq" id="WP_233697683.1">
    <property type="nucleotide sequence ID" value="NZ_JAJNBZ010000015.1"/>
</dbReference>
<dbReference type="GO" id="GO:0008803">
    <property type="term" value="F:bis(5'-nucleosyl)-tetraphosphatase (symmetrical) activity"/>
    <property type="evidence" value="ECO:0007669"/>
    <property type="project" value="UniProtKB-EC"/>
</dbReference>